<dbReference type="EMBL" id="CAJFCW020000006">
    <property type="protein sequence ID" value="CAG9125531.1"/>
    <property type="molecule type" value="Genomic_DNA"/>
</dbReference>
<dbReference type="Gene3D" id="1.20.140.80">
    <property type="entry name" value="Transcription factor DP"/>
    <property type="match status" value="1"/>
</dbReference>
<evidence type="ECO:0000256" key="6">
    <source>
        <dbReference type="ARBA" id="ARBA00023242"/>
    </source>
</evidence>
<feature type="compositionally biased region" description="Acidic residues" evidence="8">
    <location>
        <begin position="465"/>
        <end position="475"/>
    </location>
</feature>
<protein>
    <recommendedName>
        <fullName evidence="13">Transcription factor Dp-1</fullName>
    </recommendedName>
</protein>
<gene>
    <name evidence="11" type="ORF">BOKJ2_LOCUS13079</name>
</gene>
<reference evidence="11" key="1">
    <citation type="submission" date="2020-09" db="EMBL/GenBank/DDBJ databases">
        <authorList>
            <person name="Kikuchi T."/>
        </authorList>
    </citation>
    <scope>NUCLEOTIDE SEQUENCE</scope>
    <source>
        <strain evidence="11">SH1</strain>
    </source>
</reference>
<comment type="similarity">
    <text evidence="2 7">Belongs to the E2F/DP family.</text>
</comment>
<dbReference type="GO" id="GO:0000977">
    <property type="term" value="F:RNA polymerase II transcription regulatory region sequence-specific DNA binding"/>
    <property type="evidence" value="ECO:0007669"/>
    <property type="project" value="TreeGrafter"/>
</dbReference>
<organism evidence="11 12">
    <name type="scientific">Bursaphelenchus okinawaensis</name>
    <dbReference type="NCBI Taxonomy" id="465554"/>
    <lineage>
        <taxon>Eukaryota</taxon>
        <taxon>Metazoa</taxon>
        <taxon>Ecdysozoa</taxon>
        <taxon>Nematoda</taxon>
        <taxon>Chromadorea</taxon>
        <taxon>Rhabditida</taxon>
        <taxon>Tylenchina</taxon>
        <taxon>Tylenchomorpha</taxon>
        <taxon>Aphelenchoidea</taxon>
        <taxon>Aphelenchoididae</taxon>
        <taxon>Bursaphelenchus</taxon>
    </lineage>
</organism>
<dbReference type="AlphaFoldDB" id="A0A811LMX6"/>
<dbReference type="GO" id="GO:0051726">
    <property type="term" value="P:regulation of cell cycle"/>
    <property type="evidence" value="ECO:0007669"/>
    <property type="project" value="InterPro"/>
</dbReference>
<dbReference type="Gene3D" id="1.10.10.10">
    <property type="entry name" value="Winged helix-like DNA-binding domain superfamily/Winged helix DNA-binding domain"/>
    <property type="match status" value="1"/>
</dbReference>
<dbReference type="GO" id="GO:0005634">
    <property type="term" value="C:nucleus"/>
    <property type="evidence" value="ECO:0007669"/>
    <property type="project" value="UniProtKB-SubCell"/>
</dbReference>
<dbReference type="PANTHER" id="PTHR12548">
    <property type="entry name" value="TRANSCRIPTION FACTOR DP"/>
    <property type="match status" value="1"/>
</dbReference>
<evidence type="ECO:0000256" key="7">
    <source>
        <dbReference type="RuleBase" id="RU003796"/>
    </source>
</evidence>
<feature type="compositionally biased region" description="Low complexity" evidence="8">
    <location>
        <begin position="339"/>
        <end position="348"/>
    </location>
</feature>
<evidence type="ECO:0000256" key="5">
    <source>
        <dbReference type="ARBA" id="ARBA00023163"/>
    </source>
</evidence>
<dbReference type="InterPro" id="IPR015648">
    <property type="entry name" value="Transcrpt_fac_DP"/>
</dbReference>
<dbReference type="GO" id="GO:0000981">
    <property type="term" value="F:DNA-binding transcription factor activity, RNA polymerase II-specific"/>
    <property type="evidence" value="ECO:0007669"/>
    <property type="project" value="TreeGrafter"/>
</dbReference>
<evidence type="ECO:0000256" key="1">
    <source>
        <dbReference type="ARBA" id="ARBA00004123"/>
    </source>
</evidence>
<feature type="region of interest" description="Disordered" evidence="8">
    <location>
        <begin position="455"/>
        <end position="483"/>
    </location>
</feature>
<dbReference type="InterPro" id="IPR038168">
    <property type="entry name" value="TF_DP_C_sf"/>
</dbReference>
<evidence type="ECO:0000259" key="9">
    <source>
        <dbReference type="SMART" id="SM01138"/>
    </source>
</evidence>
<dbReference type="GO" id="GO:0005667">
    <property type="term" value="C:transcription regulator complex"/>
    <property type="evidence" value="ECO:0007669"/>
    <property type="project" value="InterPro"/>
</dbReference>
<dbReference type="CDD" id="cd14458">
    <property type="entry name" value="DP_DD"/>
    <property type="match status" value="1"/>
</dbReference>
<feature type="region of interest" description="Disordered" evidence="8">
    <location>
        <begin position="322"/>
        <end position="356"/>
    </location>
</feature>
<comment type="caution">
    <text evidence="11">The sequence shown here is derived from an EMBL/GenBank/DDBJ whole genome shotgun (WGS) entry which is preliminary data.</text>
</comment>
<dbReference type="FunFam" id="1.10.10.10:FF:000047">
    <property type="entry name" value="Transcription factor"/>
    <property type="match status" value="1"/>
</dbReference>
<feature type="domain" description="Transcription factor DP C-terminal" evidence="9">
    <location>
        <begin position="181"/>
        <end position="324"/>
    </location>
</feature>
<accession>A0A811LMX6</accession>
<evidence type="ECO:0000256" key="4">
    <source>
        <dbReference type="ARBA" id="ARBA00023125"/>
    </source>
</evidence>
<dbReference type="SUPFAM" id="SSF144074">
    <property type="entry name" value="E2F-DP heterodimerization region"/>
    <property type="match status" value="1"/>
</dbReference>
<dbReference type="SUPFAM" id="SSF46785">
    <property type="entry name" value="Winged helix' DNA-binding domain"/>
    <property type="match status" value="1"/>
</dbReference>
<keyword evidence="4 7" id="KW-0238">DNA-binding</keyword>
<dbReference type="Pfam" id="PF02319">
    <property type="entry name" value="WHD_E2F_TDP"/>
    <property type="match status" value="1"/>
</dbReference>
<dbReference type="InterPro" id="IPR003316">
    <property type="entry name" value="E2F_WHTH_DNA-bd_dom"/>
</dbReference>
<name>A0A811LMX6_9BILA</name>
<proteinExistence type="inferred from homology"/>
<dbReference type="InterPro" id="IPR036390">
    <property type="entry name" value="WH_DNA-bd_sf"/>
</dbReference>
<dbReference type="SMART" id="SM01372">
    <property type="entry name" value="E2F_TDP"/>
    <property type="match status" value="1"/>
</dbReference>
<evidence type="ECO:0000256" key="8">
    <source>
        <dbReference type="SAM" id="MobiDB-lite"/>
    </source>
</evidence>
<evidence type="ECO:0000256" key="2">
    <source>
        <dbReference type="ARBA" id="ARBA00010940"/>
    </source>
</evidence>
<dbReference type="Pfam" id="PF08781">
    <property type="entry name" value="DP"/>
    <property type="match status" value="1"/>
</dbReference>
<evidence type="ECO:0000313" key="12">
    <source>
        <dbReference type="Proteomes" id="UP000614601"/>
    </source>
</evidence>
<evidence type="ECO:0000313" key="11">
    <source>
        <dbReference type="EMBL" id="CAD5229020.1"/>
    </source>
</evidence>
<evidence type="ECO:0000259" key="10">
    <source>
        <dbReference type="SMART" id="SM01372"/>
    </source>
</evidence>
<sequence length="483" mass="55770">MDSKPNAPSVQRVQTVPAEGGARYYVGGRQIAVAQRRIVPTNQVVSQRHPQYQHVVARTPSRIYTPPLGSQVKYVPPTDPNRTRYPRNTDKSRGLRHFSSRVCEKVKEKVQTNYNEVADELVSEYFESLAYPPASHDKQVYDSKNIRRRVYDALNVLMAMNIIEKEKKEIRWVGLPTSSIAERRRLEEEKAKRKERIKQKTEQMKEYIVQLVAYKSLVNRNREQERKSGRPSEQSILYLPFIIINTERKTYIDCAISQDKTEYAMTFDRPFEIHDDIEVLKRLGLTYGLDQGIVENEDMEVIKGCLPPALRVYVDSIIDSRAGEDAEKPPEAQLEEPEQVQQEPVPVQSVPPSPAKPQRYVARQIKDSPQQYVSVQPNVHNRTVVGSRPTTIHRSYVQRPANSVSSRYVQPSQSSTFQTVNRATGRQVYVVQSSPQNSRYVYTRPVNYGYIQPSSQVVSEPSTYQEEEYEYVEDNDVYHQQQQ</sequence>
<dbReference type="PANTHER" id="PTHR12548:SF9">
    <property type="entry name" value="TRANSCRIPTION FACTOR DP"/>
    <property type="match status" value="1"/>
</dbReference>
<dbReference type="InterPro" id="IPR014889">
    <property type="entry name" value="Transc_factor_DP_C"/>
</dbReference>
<dbReference type="OrthoDB" id="552115at2759"/>
<evidence type="ECO:0000256" key="3">
    <source>
        <dbReference type="ARBA" id="ARBA00023015"/>
    </source>
</evidence>
<dbReference type="Proteomes" id="UP000783686">
    <property type="component" value="Unassembled WGS sequence"/>
</dbReference>
<dbReference type="EMBL" id="CAJFDH010000006">
    <property type="protein sequence ID" value="CAD5229020.1"/>
    <property type="molecule type" value="Genomic_DNA"/>
</dbReference>
<dbReference type="Proteomes" id="UP000614601">
    <property type="component" value="Unassembled WGS sequence"/>
</dbReference>
<comment type="subcellular location">
    <subcellularLocation>
        <location evidence="1 7">Nucleus</location>
    </subcellularLocation>
</comment>
<keyword evidence="3 7" id="KW-0805">Transcription regulation</keyword>
<dbReference type="SMART" id="SM01138">
    <property type="entry name" value="DP"/>
    <property type="match status" value="1"/>
</dbReference>
<keyword evidence="12" id="KW-1185">Reference proteome</keyword>
<keyword evidence="6 7" id="KW-0539">Nucleus</keyword>
<dbReference type="InterPro" id="IPR036388">
    <property type="entry name" value="WH-like_DNA-bd_sf"/>
</dbReference>
<keyword evidence="5 7" id="KW-0804">Transcription</keyword>
<evidence type="ECO:0008006" key="13">
    <source>
        <dbReference type="Google" id="ProtNLM"/>
    </source>
</evidence>
<dbReference type="InterPro" id="IPR037241">
    <property type="entry name" value="E2F-DP_heterodim"/>
</dbReference>
<feature type="domain" description="E2F/DP family winged-helix DNA-binding" evidence="10">
    <location>
        <begin position="90"/>
        <end position="174"/>
    </location>
</feature>